<evidence type="ECO:0000313" key="2">
    <source>
        <dbReference type="Proteomes" id="UP000186030"/>
    </source>
</evidence>
<sequence>MPALASVRYYSYGLGQVYMTVFFPAKTSMSAFRTPPKHEAVEKSR</sequence>
<gene>
    <name evidence="1" type="ORF">BRO54_2383</name>
</gene>
<comment type="caution">
    <text evidence="1">The sequence shown here is derived from an EMBL/GenBank/DDBJ whole genome shotgun (WGS) entry which is preliminary data.</text>
</comment>
<accession>A0A1Q5SX01</accession>
<reference evidence="1 2" key="1">
    <citation type="submission" date="2016-11" db="EMBL/GenBank/DDBJ databases">
        <authorList>
            <person name="Kadnikov V."/>
            <person name="Nazina T."/>
        </authorList>
    </citation>
    <scope>NUCLEOTIDE SEQUENCE [LARGE SCALE GENOMIC DNA]</scope>
    <source>
        <strain evidence="1 2">1017</strain>
    </source>
</reference>
<name>A0A1Q5SX01_9BACL</name>
<organism evidence="1 2">
    <name type="scientific">Geobacillus proteiniphilus</name>
    <dbReference type="NCBI Taxonomy" id="860353"/>
    <lineage>
        <taxon>Bacteria</taxon>
        <taxon>Bacillati</taxon>
        <taxon>Bacillota</taxon>
        <taxon>Bacilli</taxon>
        <taxon>Bacillales</taxon>
        <taxon>Anoxybacillaceae</taxon>
        <taxon>Geobacillus</taxon>
    </lineage>
</organism>
<dbReference type="Proteomes" id="UP000186030">
    <property type="component" value="Unassembled WGS sequence"/>
</dbReference>
<dbReference type="EMBL" id="MQMG01000030">
    <property type="protein sequence ID" value="OKO92480.1"/>
    <property type="molecule type" value="Genomic_DNA"/>
</dbReference>
<protein>
    <submittedName>
        <fullName evidence="1">Uncharacterized protein</fullName>
    </submittedName>
</protein>
<evidence type="ECO:0000313" key="1">
    <source>
        <dbReference type="EMBL" id="OKO92480.1"/>
    </source>
</evidence>
<dbReference type="AlphaFoldDB" id="A0A1Q5SX01"/>
<proteinExistence type="predicted"/>
<reference evidence="2" key="2">
    <citation type="submission" date="2017-01" db="EMBL/GenBank/DDBJ databases">
        <title>Genome sequencing and annotation of Geobacillus sp. 1017, a Hydrocarbon-Oxidizing Thermophilic Bacterium Isolated from a Heavy Oil Reservoir (China).</title>
        <authorList>
            <person name="Kadnikov V.V."/>
            <person name="Mardanov A.V."/>
            <person name="Poltaraus A.B."/>
            <person name="Sokolova D.S."/>
            <person name="Semenova E.M."/>
            <person name="Ravin N.V."/>
            <person name="Tourova T.P."/>
            <person name="Nazina T.N."/>
        </authorList>
    </citation>
    <scope>NUCLEOTIDE SEQUENCE [LARGE SCALE GENOMIC DNA]</scope>
    <source>
        <strain evidence="2">1017</strain>
    </source>
</reference>